<organism evidence="2 3">
    <name type="scientific">Ligilactobacillus saerimneri</name>
    <dbReference type="NCBI Taxonomy" id="228229"/>
    <lineage>
        <taxon>Bacteria</taxon>
        <taxon>Bacillati</taxon>
        <taxon>Bacillota</taxon>
        <taxon>Bacilli</taxon>
        <taxon>Lactobacillales</taxon>
        <taxon>Lactobacillaceae</taxon>
        <taxon>Ligilactobacillus</taxon>
    </lineage>
</organism>
<keyword evidence="1" id="KW-0472">Membrane</keyword>
<keyword evidence="1" id="KW-0812">Transmembrane</keyword>
<keyword evidence="1" id="KW-1133">Transmembrane helix</keyword>
<feature type="transmembrane region" description="Helical" evidence="1">
    <location>
        <begin position="62"/>
        <end position="80"/>
    </location>
</feature>
<sequence>MDFWLQMAFAVAMLMDEVLTIARVIKQKQPQRVKNYAIGFHIVFILMLLWLVVAMIQQTVEIIPGIFSFLGWMIVATSSFKTLKKMSK</sequence>
<accession>A0A7H9EM03</accession>
<evidence type="ECO:0000256" key="1">
    <source>
        <dbReference type="SAM" id="Phobius"/>
    </source>
</evidence>
<gene>
    <name evidence="2" type="ORF">GTO87_09165</name>
</gene>
<dbReference type="AlphaFoldDB" id="A0A7H9EM03"/>
<proteinExistence type="predicted"/>
<evidence type="ECO:0000313" key="3">
    <source>
        <dbReference type="Proteomes" id="UP000510886"/>
    </source>
</evidence>
<reference evidence="2 3" key="1">
    <citation type="submission" date="2020-01" db="EMBL/GenBank/DDBJ databases">
        <title>Complete and circular genome sequences of six lactobacillus isolates from horses.</title>
        <authorList>
            <person name="Hassan H.M."/>
        </authorList>
    </citation>
    <scope>NUCLEOTIDE SEQUENCE [LARGE SCALE GENOMIC DNA]</scope>
    <source>
        <strain evidence="2 3">1A</strain>
    </source>
</reference>
<feature type="transmembrane region" description="Helical" evidence="1">
    <location>
        <begin position="37"/>
        <end position="56"/>
    </location>
</feature>
<dbReference type="KEGG" id="lsw:GTO87_09165"/>
<name>A0A7H9EM03_9LACO</name>
<protein>
    <submittedName>
        <fullName evidence="2">Uncharacterized protein</fullName>
    </submittedName>
</protein>
<evidence type="ECO:0000313" key="2">
    <source>
        <dbReference type="EMBL" id="QLL78740.1"/>
    </source>
</evidence>
<dbReference type="Proteomes" id="UP000510886">
    <property type="component" value="Chromosome"/>
</dbReference>
<dbReference type="RefSeq" id="WP_009552623.1">
    <property type="nucleotide sequence ID" value="NZ_CP047418.1"/>
</dbReference>
<dbReference type="EMBL" id="CP047418">
    <property type="protein sequence ID" value="QLL78740.1"/>
    <property type="molecule type" value="Genomic_DNA"/>
</dbReference>
<dbReference type="GeneID" id="89600510"/>